<dbReference type="OrthoDB" id="9810297at2"/>
<dbReference type="GO" id="GO:0008649">
    <property type="term" value="F:rRNA methyltransferase activity"/>
    <property type="evidence" value="ECO:0007669"/>
    <property type="project" value="InterPro"/>
</dbReference>
<evidence type="ECO:0000256" key="8">
    <source>
        <dbReference type="ARBA" id="ARBA00022691"/>
    </source>
</evidence>
<dbReference type="AlphaFoldDB" id="Q3B5A7"/>
<keyword evidence="5" id="KW-0698">rRNA processing</keyword>
<comment type="subcellular location">
    <subcellularLocation>
        <location evidence="2">Cytoplasm</location>
    </subcellularLocation>
</comment>
<dbReference type="NCBIfam" id="NF011494">
    <property type="entry name" value="PRK14902.1"/>
    <property type="match status" value="1"/>
</dbReference>
<dbReference type="InterPro" id="IPR006027">
    <property type="entry name" value="NusB_RsmB_TIM44"/>
</dbReference>
<dbReference type="EMBL" id="CP000096">
    <property type="protein sequence ID" value="ABB23474.1"/>
    <property type="molecule type" value="Genomic_DNA"/>
</dbReference>
<feature type="binding site" evidence="13">
    <location>
        <begin position="255"/>
        <end position="261"/>
    </location>
    <ligand>
        <name>S-adenosyl-L-methionine</name>
        <dbReference type="ChEBI" id="CHEBI:59789"/>
    </ligand>
</feature>
<proteinExistence type="inferred from homology"/>
<evidence type="ECO:0000256" key="3">
    <source>
        <dbReference type="ARBA" id="ARBA00012140"/>
    </source>
</evidence>
<reference evidence="16" key="1">
    <citation type="submission" date="2005-08" db="EMBL/GenBank/DDBJ databases">
        <title>Complete sequence of Pelodictyon luteolum DSM 273.</title>
        <authorList>
            <consortium name="US DOE Joint Genome Institute"/>
            <person name="Copeland A."/>
            <person name="Lucas S."/>
            <person name="Lapidus A."/>
            <person name="Barry K."/>
            <person name="Detter J.C."/>
            <person name="Glavina T."/>
            <person name="Hammon N."/>
            <person name="Israni S."/>
            <person name="Pitluck S."/>
            <person name="Bryant D."/>
            <person name="Schmutz J."/>
            <person name="Larimer F."/>
            <person name="Land M."/>
            <person name="Kyrpides N."/>
            <person name="Ivanova N."/>
            <person name="Richardson P."/>
        </authorList>
    </citation>
    <scope>NUCLEOTIDE SEQUENCE [LARGE SCALE GENOMIC DNA]</scope>
    <source>
        <strain evidence="16">DSM 273 / BCRC 81028 / 2530</strain>
    </source>
</reference>
<dbReference type="KEGG" id="plt:Plut_0591"/>
<dbReference type="eggNOG" id="COG0144">
    <property type="taxonomic scope" value="Bacteria"/>
</dbReference>
<dbReference type="PROSITE" id="PS51686">
    <property type="entry name" value="SAM_MT_RSMB_NOP"/>
    <property type="match status" value="1"/>
</dbReference>
<feature type="domain" description="SAM-dependent MTase RsmB/NOP-type" evidence="14">
    <location>
        <begin position="163"/>
        <end position="440"/>
    </location>
</feature>
<dbReference type="PANTHER" id="PTHR22807">
    <property type="entry name" value="NOP2 YEAST -RELATED NOL1/NOP2/FMU SUN DOMAIN-CONTAINING"/>
    <property type="match status" value="1"/>
</dbReference>
<dbReference type="PANTHER" id="PTHR22807:SF61">
    <property type="entry name" value="NOL1_NOP2_SUN FAMILY PROTEIN _ ANTITERMINATION NUSB DOMAIN-CONTAINING PROTEIN"/>
    <property type="match status" value="1"/>
</dbReference>
<dbReference type="InterPro" id="IPR023267">
    <property type="entry name" value="RCMT"/>
</dbReference>
<dbReference type="SUPFAM" id="SSF48013">
    <property type="entry name" value="NusB-like"/>
    <property type="match status" value="1"/>
</dbReference>
<dbReference type="EC" id="2.1.1.176" evidence="3"/>
<organism evidence="15 16">
    <name type="scientific">Chlorobium luteolum (strain DSM 273 / BCRC 81028 / 2530)</name>
    <name type="common">Pelodictyon luteolum</name>
    <dbReference type="NCBI Taxonomy" id="319225"/>
    <lineage>
        <taxon>Bacteria</taxon>
        <taxon>Pseudomonadati</taxon>
        <taxon>Chlorobiota</taxon>
        <taxon>Chlorobiia</taxon>
        <taxon>Chlorobiales</taxon>
        <taxon>Chlorobiaceae</taxon>
        <taxon>Chlorobium/Pelodictyon group</taxon>
        <taxon>Pelodictyon</taxon>
    </lineage>
</organism>
<evidence type="ECO:0000256" key="11">
    <source>
        <dbReference type="ARBA" id="ARBA00031088"/>
    </source>
</evidence>
<dbReference type="SUPFAM" id="SSF53335">
    <property type="entry name" value="S-adenosyl-L-methionine-dependent methyltransferases"/>
    <property type="match status" value="1"/>
</dbReference>
<keyword evidence="16" id="KW-1185">Reference proteome</keyword>
<dbReference type="Pfam" id="PF01029">
    <property type="entry name" value="NusB"/>
    <property type="match status" value="1"/>
</dbReference>
<evidence type="ECO:0000256" key="12">
    <source>
        <dbReference type="ARBA" id="ARBA00047283"/>
    </source>
</evidence>
<evidence type="ECO:0000256" key="10">
    <source>
        <dbReference type="ARBA" id="ARBA00030399"/>
    </source>
</evidence>
<evidence type="ECO:0000259" key="14">
    <source>
        <dbReference type="PROSITE" id="PS51686"/>
    </source>
</evidence>
<dbReference type="GO" id="GO:0006355">
    <property type="term" value="P:regulation of DNA-templated transcription"/>
    <property type="evidence" value="ECO:0007669"/>
    <property type="project" value="InterPro"/>
</dbReference>
<dbReference type="PRINTS" id="PR02008">
    <property type="entry name" value="RCMTFAMILY"/>
</dbReference>
<comment type="similarity">
    <text evidence="13">Belongs to the class I-like SAM-binding methyltransferase superfamily. RsmB/NOP family.</text>
</comment>
<dbReference type="Gene3D" id="1.10.940.10">
    <property type="entry name" value="NusB-like"/>
    <property type="match status" value="1"/>
</dbReference>
<evidence type="ECO:0000256" key="6">
    <source>
        <dbReference type="ARBA" id="ARBA00022603"/>
    </source>
</evidence>
<dbReference type="InterPro" id="IPR004573">
    <property type="entry name" value="rRNA_ssu_MeTfrase_B"/>
</dbReference>
<feature type="binding site" evidence="13">
    <location>
        <position position="306"/>
    </location>
    <ligand>
        <name>S-adenosyl-L-methionine</name>
        <dbReference type="ChEBI" id="CHEBI:59789"/>
    </ligand>
</feature>
<dbReference type="STRING" id="319225.Plut_0591"/>
<keyword evidence="6 13" id="KW-0489">Methyltransferase</keyword>
<dbReference type="GO" id="GO:0005737">
    <property type="term" value="C:cytoplasm"/>
    <property type="evidence" value="ECO:0007669"/>
    <property type="project" value="UniProtKB-SubCell"/>
</dbReference>
<keyword evidence="8 13" id="KW-0949">S-adenosyl-L-methionine</keyword>
<feature type="binding site" evidence="13">
    <location>
        <position position="279"/>
    </location>
    <ligand>
        <name>S-adenosyl-L-methionine</name>
        <dbReference type="ChEBI" id="CHEBI:59789"/>
    </ligand>
</feature>
<evidence type="ECO:0000256" key="4">
    <source>
        <dbReference type="ARBA" id="ARBA00022490"/>
    </source>
</evidence>
<name>Q3B5A7_CHLL3</name>
<dbReference type="InterPro" id="IPR029063">
    <property type="entry name" value="SAM-dependent_MTases_sf"/>
</dbReference>
<dbReference type="Gene3D" id="3.40.50.150">
    <property type="entry name" value="Vaccinia Virus protein VP39"/>
    <property type="match status" value="1"/>
</dbReference>
<dbReference type="CDD" id="cd02440">
    <property type="entry name" value="AdoMet_MTases"/>
    <property type="match status" value="1"/>
</dbReference>
<dbReference type="NCBIfam" id="TIGR00563">
    <property type="entry name" value="rsmB"/>
    <property type="match status" value="1"/>
</dbReference>
<keyword evidence="7 13" id="KW-0808">Transferase</keyword>
<protein>
    <recommendedName>
        <fullName evidence="3">16S rRNA (cytosine(967)-C(5))-methyltransferase</fullName>
        <ecNumber evidence="3">2.1.1.176</ecNumber>
    </recommendedName>
    <alternativeName>
        <fullName evidence="10">16S rRNA m5C967 methyltransferase</fullName>
    </alternativeName>
    <alternativeName>
        <fullName evidence="11">rRNA (cytosine-C(5)-)-methyltransferase RsmB</fullName>
    </alternativeName>
</protein>
<evidence type="ECO:0000313" key="15">
    <source>
        <dbReference type="EMBL" id="ABB23474.1"/>
    </source>
</evidence>
<evidence type="ECO:0000256" key="1">
    <source>
        <dbReference type="ARBA" id="ARBA00002724"/>
    </source>
</evidence>
<evidence type="ECO:0000256" key="5">
    <source>
        <dbReference type="ARBA" id="ARBA00022552"/>
    </source>
</evidence>
<feature type="binding site" evidence="13">
    <location>
        <position position="322"/>
    </location>
    <ligand>
        <name>S-adenosyl-L-methionine</name>
        <dbReference type="ChEBI" id="CHEBI:59789"/>
    </ligand>
</feature>
<evidence type="ECO:0000313" key="16">
    <source>
        <dbReference type="Proteomes" id="UP000002709"/>
    </source>
</evidence>
<evidence type="ECO:0000256" key="13">
    <source>
        <dbReference type="PROSITE-ProRule" id="PRU01023"/>
    </source>
</evidence>
<sequence>MTSARELAFNILQQLEAGTRHSDSLLHELLEASSLKGPDRALATALTSGVLRQRLQLDFIIAKFYSHDIQKASPAVLNILRLGVWQLLFLDRVPRWAAVNECVRLARRYKGERMSKLTNAVLRKISPETVHLDLWLKDASLSERLSVLHSHPEPLVRRWIGNYGEQRTESMLRYDNEHPLFGIRHNPLKGTNAKGAEGEESGWQESGIPGIRLAADFHLFEPLLRQGLASVQNPTQALAVLLLDPQPDWKVLDLCAAPGGKAAHAAELMGNRGEIIALDRYPQKTLRIQALADTLGISIIEARTGDAREFTPPFQPDAILVDAPCTGTGVLGRRAELRWKTGPEKLRELSGLQEEILRHAAGLLAEGGLLLYSTCSVEPEENQLQVEAFLQQHPAFRIEQATGKVPEPFCLERTPEGGILTLPGARPGFDGGYAVLLRKQGG</sequence>
<dbReference type="InterPro" id="IPR001678">
    <property type="entry name" value="MeTrfase_RsmB-F_NOP2_dom"/>
</dbReference>
<dbReference type="Pfam" id="PF01189">
    <property type="entry name" value="Methyltr_RsmB-F"/>
    <property type="match status" value="1"/>
</dbReference>
<feature type="active site" description="Nucleophile" evidence="13">
    <location>
        <position position="375"/>
    </location>
</feature>
<dbReference type="Proteomes" id="UP000002709">
    <property type="component" value="Chromosome"/>
</dbReference>
<dbReference type="RefSeq" id="WP_011357349.1">
    <property type="nucleotide sequence ID" value="NC_007512.1"/>
</dbReference>
<dbReference type="eggNOG" id="COG0781">
    <property type="taxonomic scope" value="Bacteria"/>
</dbReference>
<evidence type="ECO:0000256" key="2">
    <source>
        <dbReference type="ARBA" id="ARBA00004496"/>
    </source>
</evidence>
<evidence type="ECO:0000256" key="9">
    <source>
        <dbReference type="ARBA" id="ARBA00022884"/>
    </source>
</evidence>
<comment type="function">
    <text evidence="1">Specifically methylates the cytosine at position 967 (m5C967) of 16S rRNA.</text>
</comment>
<dbReference type="GO" id="GO:0003723">
    <property type="term" value="F:RNA binding"/>
    <property type="evidence" value="ECO:0007669"/>
    <property type="project" value="UniProtKB-UniRule"/>
</dbReference>
<dbReference type="InterPro" id="IPR035926">
    <property type="entry name" value="NusB-like_sf"/>
</dbReference>
<accession>Q3B5A7</accession>
<gene>
    <name evidence="15" type="ordered locus">Plut_0591</name>
</gene>
<keyword evidence="9 13" id="KW-0694">RNA-binding</keyword>
<comment type="catalytic activity">
    <reaction evidence="12">
        <text>cytidine(967) in 16S rRNA + S-adenosyl-L-methionine = 5-methylcytidine(967) in 16S rRNA + S-adenosyl-L-homocysteine + H(+)</text>
        <dbReference type="Rhea" id="RHEA:42748"/>
        <dbReference type="Rhea" id="RHEA-COMP:10219"/>
        <dbReference type="Rhea" id="RHEA-COMP:10220"/>
        <dbReference type="ChEBI" id="CHEBI:15378"/>
        <dbReference type="ChEBI" id="CHEBI:57856"/>
        <dbReference type="ChEBI" id="CHEBI:59789"/>
        <dbReference type="ChEBI" id="CHEBI:74483"/>
        <dbReference type="ChEBI" id="CHEBI:82748"/>
        <dbReference type="EC" id="2.1.1.176"/>
    </reaction>
</comment>
<dbReference type="HOGENOM" id="CLU_005316_0_1_10"/>
<keyword evidence="4" id="KW-0963">Cytoplasm</keyword>
<evidence type="ECO:0000256" key="7">
    <source>
        <dbReference type="ARBA" id="ARBA00022679"/>
    </source>
</evidence>
<dbReference type="InterPro" id="IPR049560">
    <property type="entry name" value="MeTrfase_RsmB-F_NOP2_cat"/>
</dbReference>